<dbReference type="AlphaFoldDB" id="X1ETY7"/>
<evidence type="ECO:0000313" key="1">
    <source>
        <dbReference type="EMBL" id="GAH36856.1"/>
    </source>
</evidence>
<gene>
    <name evidence="1" type="ORF">S03H2_20407</name>
</gene>
<name>X1ETY7_9ZZZZ</name>
<sequence>KLKQDKLATALEKHKAGKKLNLFEARLILEHSQK</sequence>
<dbReference type="EMBL" id="BARU01010754">
    <property type="protein sequence ID" value="GAH36856.1"/>
    <property type="molecule type" value="Genomic_DNA"/>
</dbReference>
<accession>X1ETY7</accession>
<feature type="non-terminal residue" evidence="1">
    <location>
        <position position="1"/>
    </location>
</feature>
<reference evidence="1" key="1">
    <citation type="journal article" date="2014" name="Front. Microbiol.">
        <title>High frequency of phylogenetically diverse reductive dehalogenase-homologous genes in deep subseafloor sedimentary metagenomes.</title>
        <authorList>
            <person name="Kawai M."/>
            <person name="Futagami T."/>
            <person name="Toyoda A."/>
            <person name="Takaki Y."/>
            <person name="Nishi S."/>
            <person name="Hori S."/>
            <person name="Arai W."/>
            <person name="Tsubouchi T."/>
            <person name="Morono Y."/>
            <person name="Uchiyama I."/>
            <person name="Ito T."/>
            <person name="Fujiyama A."/>
            <person name="Inagaki F."/>
            <person name="Takami H."/>
        </authorList>
    </citation>
    <scope>NUCLEOTIDE SEQUENCE</scope>
    <source>
        <strain evidence="1">Expedition CK06-06</strain>
    </source>
</reference>
<proteinExistence type="predicted"/>
<organism evidence="1">
    <name type="scientific">marine sediment metagenome</name>
    <dbReference type="NCBI Taxonomy" id="412755"/>
    <lineage>
        <taxon>unclassified sequences</taxon>
        <taxon>metagenomes</taxon>
        <taxon>ecological metagenomes</taxon>
    </lineage>
</organism>
<comment type="caution">
    <text evidence="1">The sequence shown here is derived from an EMBL/GenBank/DDBJ whole genome shotgun (WGS) entry which is preliminary data.</text>
</comment>
<protein>
    <submittedName>
        <fullName evidence="1">Uncharacterized protein</fullName>
    </submittedName>
</protein>